<gene>
    <name evidence="2" type="ORF">GSPATT00007319001</name>
</gene>
<dbReference type="OrthoDB" id="300641at2759"/>
<evidence type="ECO:0000313" key="3">
    <source>
        <dbReference type="Proteomes" id="UP000000600"/>
    </source>
</evidence>
<name>A0CGG2_PARTE</name>
<accession>A0CGG2</accession>
<feature type="transmembrane region" description="Helical" evidence="1">
    <location>
        <begin position="71"/>
        <end position="97"/>
    </location>
</feature>
<evidence type="ECO:0000313" key="2">
    <source>
        <dbReference type="EMBL" id="CAK69879.1"/>
    </source>
</evidence>
<protein>
    <submittedName>
        <fullName evidence="2">Uncharacterized protein</fullName>
    </submittedName>
</protein>
<reference evidence="2 3" key="1">
    <citation type="journal article" date="2006" name="Nature">
        <title>Global trends of whole-genome duplications revealed by the ciliate Paramecium tetraurelia.</title>
        <authorList>
            <consortium name="Genoscope"/>
            <person name="Aury J.-M."/>
            <person name="Jaillon O."/>
            <person name="Duret L."/>
            <person name="Noel B."/>
            <person name="Jubin C."/>
            <person name="Porcel B.M."/>
            <person name="Segurens B."/>
            <person name="Daubin V."/>
            <person name="Anthouard V."/>
            <person name="Aiach N."/>
            <person name="Arnaiz O."/>
            <person name="Billaut A."/>
            <person name="Beisson J."/>
            <person name="Blanc I."/>
            <person name="Bouhouche K."/>
            <person name="Camara F."/>
            <person name="Duharcourt S."/>
            <person name="Guigo R."/>
            <person name="Gogendeau D."/>
            <person name="Katinka M."/>
            <person name="Keller A.-M."/>
            <person name="Kissmehl R."/>
            <person name="Klotz C."/>
            <person name="Koll F."/>
            <person name="Le Moue A."/>
            <person name="Lepere C."/>
            <person name="Malinsky S."/>
            <person name="Nowacki M."/>
            <person name="Nowak J.K."/>
            <person name="Plattner H."/>
            <person name="Poulain J."/>
            <person name="Ruiz F."/>
            <person name="Serrano V."/>
            <person name="Zagulski M."/>
            <person name="Dessen P."/>
            <person name="Betermier M."/>
            <person name="Weissenbach J."/>
            <person name="Scarpelli C."/>
            <person name="Schachter V."/>
            <person name="Sperling L."/>
            <person name="Meyer E."/>
            <person name="Cohen J."/>
            <person name="Wincker P."/>
        </authorList>
    </citation>
    <scope>NUCLEOTIDE SEQUENCE [LARGE SCALE GENOMIC DNA]</scope>
    <source>
        <strain evidence="2 3">Stock d4-2</strain>
    </source>
</reference>
<dbReference type="GeneID" id="5023061"/>
<dbReference type="HOGENOM" id="CLU_1513397_0_0_1"/>
<keyword evidence="1" id="KW-1133">Transmembrane helix</keyword>
<organism evidence="2 3">
    <name type="scientific">Paramecium tetraurelia</name>
    <dbReference type="NCBI Taxonomy" id="5888"/>
    <lineage>
        <taxon>Eukaryota</taxon>
        <taxon>Sar</taxon>
        <taxon>Alveolata</taxon>
        <taxon>Ciliophora</taxon>
        <taxon>Intramacronucleata</taxon>
        <taxon>Oligohymenophorea</taxon>
        <taxon>Peniculida</taxon>
        <taxon>Parameciidae</taxon>
        <taxon>Paramecium</taxon>
    </lineage>
</organism>
<dbReference type="AlphaFoldDB" id="A0CGG2"/>
<dbReference type="EMBL" id="CT868074">
    <property type="protein sequence ID" value="CAK69879.1"/>
    <property type="molecule type" value="Genomic_DNA"/>
</dbReference>
<dbReference type="KEGG" id="ptm:GSPATT00007319001"/>
<dbReference type="InParanoid" id="A0CGG2"/>
<feature type="transmembrane region" description="Helical" evidence="1">
    <location>
        <begin position="103"/>
        <end position="121"/>
    </location>
</feature>
<proteinExistence type="predicted"/>
<evidence type="ECO:0000256" key="1">
    <source>
        <dbReference type="SAM" id="Phobius"/>
    </source>
</evidence>
<dbReference type="Proteomes" id="UP000000600">
    <property type="component" value="Unassembled WGS sequence"/>
</dbReference>
<sequence>MTWHLKPVCTMDMTRNELRLDSAYQQMDGDLIDYDGFYYKRNMQTRTSNRLLTPISALFIQDIKCTFNVSLLLFWLTTIANDALLIAQIVMTIQFVVNATRTFNYQIINVQYALLFAMNVFKMKLVKMQLIRSVGGTNYQQFNIPFNYVDIRCRICGQFCQECIEDQNSDTKNISLDV</sequence>
<keyword evidence="1" id="KW-0812">Transmembrane</keyword>
<keyword evidence="1" id="KW-0472">Membrane</keyword>
<keyword evidence="3" id="KW-1185">Reference proteome</keyword>
<dbReference type="RefSeq" id="XP_001437276.1">
    <property type="nucleotide sequence ID" value="XM_001437239.1"/>
</dbReference>